<dbReference type="EMBL" id="CP000766">
    <property type="protein sequence ID" value="ABY71946.1"/>
    <property type="molecule type" value="Genomic_DNA"/>
</dbReference>
<dbReference type="HOGENOM" id="CLU_3348040_0_0_5"/>
<sequence length="45" mass="5606">MRMRILDKMKEQFLKAEEYRRFAPLSDSILSNTFLYNKIYKHHKN</sequence>
<dbReference type="KEGG" id="rrj:RrIowa_0014"/>
<keyword evidence="2" id="KW-1185">Reference proteome</keyword>
<organism evidence="1 2">
    <name type="scientific">Rickettsia rickettsii (strain Iowa)</name>
    <dbReference type="NCBI Taxonomy" id="452659"/>
    <lineage>
        <taxon>Bacteria</taxon>
        <taxon>Pseudomonadati</taxon>
        <taxon>Pseudomonadota</taxon>
        <taxon>Alphaproteobacteria</taxon>
        <taxon>Rickettsiales</taxon>
        <taxon>Rickettsiaceae</taxon>
        <taxon>Rickettsieae</taxon>
        <taxon>Rickettsia</taxon>
        <taxon>spotted fever group</taxon>
    </lineage>
</organism>
<dbReference type="Proteomes" id="UP000000796">
    <property type="component" value="Chromosome"/>
</dbReference>
<gene>
    <name evidence="1" type="ordered locus">RrIowa_0014</name>
</gene>
<evidence type="ECO:0000313" key="2">
    <source>
        <dbReference type="Proteomes" id="UP000000796"/>
    </source>
</evidence>
<reference evidence="1 2" key="2">
    <citation type="journal article" date="2015" name="Infect. Immun.">
        <title>Comparative genome sequencing of Rickettsia rickettsii strains that differ in virulence.</title>
        <authorList>
            <person name="Clark T.R."/>
            <person name="Noriea N.F."/>
            <person name="Bublitz D.C."/>
            <person name="Ellison D.W."/>
            <person name="Martens C."/>
            <person name="Lutter E.I."/>
            <person name="Hackstadt T."/>
        </authorList>
    </citation>
    <scope>NUCLEOTIDE SEQUENCE [LARGE SCALE GENOMIC DNA]</scope>
    <source>
        <strain evidence="1 2">Iowa</strain>
    </source>
</reference>
<name>B0BVS0_RICRO</name>
<dbReference type="AlphaFoldDB" id="B0BVS0"/>
<proteinExistence type="predicted"/>
<reference evidence="1 2" key="1">
    <citation type="journal article" date="2008" name="Infect. Immun.">
        <title>Genomic comparison of virulent Rickettsia rickettsii Sheila Smith and avirulent Rickettsia rickettsii Iowa.</title>
        <authorList>
            <person name="Ellison D.W."/>
            <person name="Clark T.R."/>
            <person name="Sturdevant D.E."/>
            <person name="Virtaneva K."/>
            <person name="Porcella S.F."/>
            <person name="Hackstadt T."/>
        </authorList>
    </citation>
    <scope>NUCLEOTIDE SEQUENCE [LARGE SCALE GENOMIC DNA]</scope>
    <source>
        <strain evidence="1 2">Iowa</strain>
    </source>
</reference>
<evidence type="ECO:0000313" key="1">
    <source>
        <dbReference type="EMBL" id="ABY71946.1"/>
    </source>
</evidence>
<accession>B0BVS0</accession>
<protein>
    <submittedName>
        <fullName evidence="1">Uncharacterized protein</fullName>
    </submittedName>
</protein>